<name>A0AAU9IF85_9CILI</name>
<accession>A0AAU9IF85</accession>
<dbReference type="GO" id="GO:0003924">
    <property type="term" value="F:GTPase activity"/>
    <property type="evidence" value="ECO:0007669"/>
    <property type="project" value="InterPro"/>
</dbReference>
<protein>
    <submittedName>
        <fullName evidence="1">Uncharacterized protein</fullName>
    </submittedName>
</protein>
<reference evidence="1" key="1">
    <citation type="submission" date="2021-09" db="EMBL/GenBank/DDBJ databases">
        <authorList>
            <consortium name="AG Swart"/>
            <person name="Singh M."/>
            <person name="Singh A."/>
            <person name="Seah K."/>
            <person name="Emmerich C."/>
        </authorList>
    </citation>
    <scope>NUCLEOTIDE SEQUENCE</scope>
    <source>
        <strain evidence="1">ATCC30299</strain>
    </source>
</reference>
<dbReference type="GO" id="GO:0005525">
    <property type="term" value="F:GTP binding"/>
    <property type="evidence" value="ECO:0007669"/>
    <property type="project" value="InterPro"/>
</dbReference>
<dbReference type="SUPFAM" id="SSF52540">
    <property type="entry name" value="P-loop containing nucleoside triphosphate hydrolases"/>
    <property type="match status" value="1"/>
</dbReference>
<dbReference type="InterPro" id="IPR027417">
    <property type="entry name" value="P-loop_NTPase"/>
</dbReference>
<dbReference type="PRINTS" id="PR00449">
    <property type="entry name" value="RASTRNSFRMNG"/>
</dbReference>
<comment type="caution">
    <text evidence="1">The sequence shown here is derived from an EMBL/GenBank/DDBJ whole genome shotgun (WGS) entry which is preliminary data.</text>
</comment>
<gene>
    <name evidence="1" type="ORF">BSTOLATCC_MIC7866</name>
</gene>
<organism evidence="1 2">
    <name type="scientific">Blepharisma stoltei</name>
    <dbReference type="NCBI Taxonomy" id="1481888"/>
    <lineage>
        <taxon>Eukaryota</taxon>
        <taxon>Sar</taxon>
        <taxon>Alveolata</taxon>
        <taxon>Ciliophora</taxon>
        <taxon>Postciliodesmatophora</taxon>
        <taxon>Heterotrichea</taxon>
        <taxon>Heterotrichida</taxon>
        <taxon>Blepharismidae</taxon>
        <taxon>Blepharisma</taxon>
    </lineage>
</organism>
<evidence type="ECO:0000313" key="2">
    <source>
        <dbReference type="Proteomes" id="UP001162131"/>
    </source>
</evidence>
<dbReference type="Gene3D" id="3.40.50.300">
    <property type="entry name" value="P-loop containing nucleotide triphosphate hydrolases"/>
    <property type="match status" value="1"/>
</dbReference>
<dbReference type="Pfam" id="PF00071">
    <property type="entry name" value="Ras"/>
    <property type="match status" value="1"/>
</dbReference>
<evidence type="ECO:0000313" key="1">
    <source>
        <dbReference type="EMBL" id="CAG9313081.1"/>
    </source>
</evidence>
<dbReference type="Proteomes" id="UP001162131">
    <property type="component" value="Unassembled WGS sequence"/>
</dbReference>
<sequence>MFLERKLQWAWKHFQLNMELENQDKSIILIEKNADLEERQAIAQDGNYLARAKRATYFETSALAKKSIDTAFRTLINEIAERG</sequence>
<dbReference type="EMBL" id="CAJZBQ010000009">
    <property type="protein sequence ID" value="CAG9313081.1"/>
    <property type="molecule type" value="Genomic_DNA"/>
</dbReference>
<keyword evidence="2" id="KW-1185">Reference proteome</keyword>
<proteinExistence type="predicted"/>
<dbReference type="AlphaFoldDB" id="A0AAU9IF85"/>
<dbReference type="InterPro" id="IPR001806">
    <property type="entry name" value="Small_GTPase"/>
</dbReference>